<evidence type="ECO:0000256" key="9">
    <source>
        <dbReference type="SAM" id="MobiDB-lite"/>
    </source>
</evidence>
<dbReference type="PROSITE" id="PS51764">
    <property type="entry name" value="GH26"/>
    <property type="match status" value="1"/>
</dbReference>
<evidence type="ECO:0000313" key="12">
    <source>
        <dbReference type="EMBL" id="SJZ70608.1"/>
    </source>
</evidence>
<dbReference type="RefSeq" id="WP_078756262.1">
    <property type="nucleotide sequence ID" value="NZ_FUWO01000014.1"/>
</dbReference>
<evidence type="ECO:0000256" key="4">
    <source>
        <dbReference type="ARBA" id="ARBA00022729"/>
    </source>
</evidence>
<dbReference type="InterPro" id="IPR008979">
    <property type="entry name" value="Galactose-bd-like_sf"/>
</dbReference>
<gene>
    <name evidence="12" type="ORF">SAMN02746011_01548</name>
</gene>
<keyword evidence="6" id="KW-0572">Peptidoglycan-anchor</keyword>
<dbReference type="PRINTS" id="PR00739">
    <property type="entry name" value="GLHYDRLASE26"/>
</dbReference>
<evidence type="ECO:0000256" key="1">
    <source>
        <dbReference type="ARBA" id="ARBA00007754"/>
    </source>
</evidence>
<comment type="similarity">
    <text evidence="1 8">Belongs to the glycosyl hydrolase 26 family.</text>
</comment>
<feature type="domain" description="Gram-positive cocci surface proteins LPxTG" evidence="10">
    <location>
        <begin position="1019"/>
        <end position="1053"/>
    </location>
</feature>
<evidence type="ECO:0000259" key="10">
    <source>
        <dbReference type="PROSITE" id="PS50847"/>
    </source>
</evidence>
<organism evidence="12 13">
    <name type="scientific">Globicatella sulfidifaciens DSM 15739</name>
    <dbReference type="NCBI Taxonomy" id="1121925"/>
    <lineage>
        <taxon>Bacteria</taxon>
        <taxon>Bacillati</taxon>
        <taxon>Bacillota</taxon>
        <taxon>Bacilli</taxon>
        <taxon>Lactobacillales</taxon>
        <taxon>Aerococcaceae</taxon>
        <taxon>Globicatella</taxon>
    </lineage>
</organism>
<keyword evidence="5 8" id="KW-0378">Hydrolase</keyword>
<feature type="domain" description="GH26" evidence="11">
    <location>
        <begin position="165"/>
        <end position="522"/>
    </location>
</feature>
<name>A0A1T4MVD2_9LACT</name>
<dbReference type="PANTHER" id="PTHR40079:SF4">
    <property type="entry name" value="GH26 DOMAIN-CONTAINING PROTEIN-RELATED"/>
    <property type="match status" value="1"/>
</dbReference>
<evidence type="ECO:0000256" key="7">
    <source>
        <dbReference type="ARBA" id="ARBA00023295"/>
    </source>
</evidence>
<keyword evidence="7 8" id="KW-0326">Glycosidase</keyword>
<dbReference type="Gene3D" id="2.60.120.260">
    <property type="entry name" value="Galactose-binding domain-like"/>
    <property type="match status" value="1"/>
</dbReference>
<dbReference type="InterPro" id="IPR022790">
    <property type="entry name" value="GH26_dom"/>
</dbReference>
<evidence type="ECO:0000256" key="3">
    <source>
        <dbReference type="ARBA" id="ARBA00022525"/>
    </source>
</evidence>
<accession>A0A1T4MVD2</accession>
<dbReference type="Proteomes" id="UP000189941">
    <property type="component" value="Unassembled WGS sequence"/>
</dbReference>
<dbReference type="InterPro" id="IPR019931">
    <property type="entry name" value="LPXTG_anchor"/>
</dbReference>
<dbReference type="EMBL" id="FUWO01000014">
    <property type="protein sequence ID" value="SJZ70608.1"/>
    <property type="molecule type" value="Genomic_DNA"/>
</dbReference>
<dbReference type="Pfam" id="PF02156">
    <property type="entry name" value="Glyco_hydro_26"/>
    <property type="match status" value="1"/>
</dbReference>
<dbReference type="SUPFAM" id="SSF51445">
    <property type="entry name" value="(Trans)glycosidases"/>
    <property type="match status" value="1"/>
</dbReference>
<keyword evidence="3" id="KW-0964">Secreted</keyword>
<dbReference type="PROSITE" id="PS50847">
    <property type="entry name" value="GRAM_POS_ANCHORING"/>
    <property type="match status" value="1"/>
</dbReference>
<dbReference type="Gene3D" id="2.60.120.430">
    <property type="entry name" value="Galactose-binding lectin"/>
    <property type="match status" value="1"/>
</dbReference>
<dbReference type="GO" id="GO:0006080">
    <property type="term" value="P:substituted mannan metabolic process"/>
    <property type="evidence" value="ECO:0007669"/>
    <property type="project" value="InterPro"/>
</dbReference>
<dbReference type="InterPro" id="IPR000805">
    <property type="entry name" value="Glyco_hydro_26"/>
</dbReference>
<evidence type="ECO:0000256" key="8">
    <source>
        <dbReference type="PROSITE-ProRule" id="PRU01100"/>
    </source>
</evidence>
<dbReference type="SUPFAM" id="SSF49785">
    <property type="entry name" value="Galactose-binding domain-like"/>
    <property type="match status" value="2"/>
</dbReference>
<keyword evidence="4" id="KW-0732">Signal</keyword>
<keyword evidence="2" id="KW-0134">Cell wall</keyword>
<reference evidence="13" key="1">
    <citation type="submission" date="2017-02" db="EMBL/GenBank/DDBJ databases">
        <authorList>
            <person name="Varghese N."/>
            <person name="Submissions S."/>
        </authorList>
    </citation>
    <scope>NUCLEOTIDE SEQUENCE [LARGE SCALE GENOMIC DNA]</scope>
    <source>
        <strain evidence="13">DSM 15739</strain>
    </source>
</reference>
<dbReference type="Pfam" id="PF21253">
    <property type="entry name" value="Mann_GBD_bact"/>
    <property type="match status" value="1"/>
</dbReference>
<feature type="active site" description="Nucleophile" evidence="8">
    <location>
        <position position="439"/>
    </location>
</feature>
<dbReference type="InterPro" id="IPR017853">
    <property type="entry name" value="GH"/>
</dbReference>
<feature type="region of interest" description="Disordered" evidence="9">
    <location>
        <begin position="959"/>
        <end position="1003"/>
    </location>
</feature>
<evidence type="ECO:0000259" key="11">
    <source>
        <dbReference type="PROSITE" id="PS51764"/>
    </source>
</evidence>
<feature type="compositionally biased region" description="Basic and acidic residues" evidence="9">
    <location>
        <begin position="976"/>
        <end position="985"/>
    </location>
</feature>
<dbReference type="GO" id="GO:0016985">
    <property type="term" value="F:mannan endo-1,4-beta-mannosidase activity"/>
    <property type="evidence" value="ECO:0007669"/>
    <property type="project" value="InterPro"/>
</dbReference>
<dbReference type="InterPro" id="IPR049475">
    <property type="entry name" value="Mann_GBD_bact"/>
</dbReference>
<dbReference type="Gene3D" id="3.20.20.80">
    <property type="entry name" value="Glycosidases"/>
    <property type="match status" value="1"/>
</dbReference>
<dbReference type="AlphaFoldDB" id="A0A1T4MVD2"/>
<evidence type="ECO:0000256" key="6">
    <source>
        <dbReference type="ARBA" id="ARBA00023088"/>
    </source>
</evidence>
<protein>
    <submittedName>
        <fullName evidence="12">Mannan endo-1,4-beta-mannosidase</fullName>
    </submittedName>
</protein>
<dbReference type="STRING" id="1121925.SAMN02746011_01548"/>
<dbReference type="OrthoDB" id="185675at2"/>
<feature type="active site" description="Proton donor" evidence="8">
    <location>
        <position position="329"/>
    </location>
</feature>
<proteinExistence type="inferred from homology"/>
<sequence length="1053" mass="117936">MKKMIYTSLFATMILTNVSLSQNIPMIYAQEESITNVENSEETEIESTDNSQVLIEEVSQTPNLLGVELSGEQIINQEITETEDITTLEEAVVDETLDVVDDKSENIVEINNLVINEEPQNINQITEEKSGEIPDLTATATTDNSAMETTETAEAIGLVDDRASRETQELFIYLKEKMASKDVLFGQQHATDEGATLLEDSSRAGSTDSEVKNAVGDYPAVFGWDTLSIDGYERPGVEGDIEASVRNTVTSMKTAHDLGSIIVLSMHPHNFVTGGTFNDISGDVVNNILPGGEYNDKFNNWLDNIANVADQLKDDEGNSIPIIFRPFHEQNGSWFWWGSSTTNTEQYTALYRYTVEYLRDNKEVNNILYAYSPNSSIQGDKESYLKTYPGDNYVDILGIDTYDNKQNAGSETFLNGMIKDLDMIVSLAQEKNKIAALTEFGYSPQGINETGNTLDWYTKIFDTIQSNEQASKIAYMLTWANFGLPDNMFVPYRDVNGDLGGDHELLPDFENFYNNDKTVFRNEVGKIYQTNQDIELIPNTNSRYVIRPSERQIITTDKGNITIKGLESDNKVSYQFDGEQEIFLDANEQLFSGELNLPENVDLVTTNLTIRYYNVKDELVSSNPIKVYIKLAENEKPENPLIVDQFDNYLGDTELLNQNYANNGDPVSIELVKNSSEDGYGMAVHYTLADNGYSGRQLSFNKDWSGTNAVSFDLTTNESLPHDLTVQIRIGDVSFESFVKLDSVKNGKIVIPFSDFKPAHWESNQNAIVDLDRINNVSQFALYFGGPKGGGTIYIDSIEAVMDETLPPVPARIEIDDSYQPINFEFDEVDETWIKNSEMIENGVLTLSTTLEEGSKKEISYQSGIDLSNHNWYVAKIKTSSTANAKLYVKVGDAWQWFEAETMEVGTDYSLLSFDLSSIEDKANIKEVGIELTGLSETKQPLDVTVDYVRFVESLDEIDETVSNNPDQDTEDSEKDTENTDKNSEQEESEDTENQTSEKIETTVVESEIIKDEVKMAILPATGETNSKNHLLASIIAIIGGLFIIGRRKEIEE</sequence>
<keyword evidence="13" id="KW-1185">Reference proteome</keyword>
<evidence type="ECO:0000313" key="13">
    <source>
        <dbReference type="Proteomes" id="UP000189941"/>
    </source>
</evidence>
<dbReference type="Pfam" id="PF00746">
    <property type="entry name" value="Gram_pos_anchor"/>
    <property type="match status" value="1"/>
</dbReference>
<dbReference type="PANTHER" id="PTHR40079">
    <property type="entry name" value="MANNAN ENDO-1,4-BETA-MANNOSIDASE E-RELATED"/>
    <property type="match status" value="1"/>
</dbReference>
<evidence type="ECO:0000256" key="2">
    <source>
        <dbReference type="ARBA" id="ARBA00022512"/>
    </source>
</evidence>
<dbReference type="NCBIfam" id="TIGR01167">
    <property type="entry name" value="LPXTG_anchor"/>
    <property type="match status" value="1"/>
</dbReference>
<evidence type="ECO:0000256" key="5">
    <source>
        <dbReference type="ARBA" id="ARBA00022801"/>
    </source>
</evidence>